<evidence type="ECO:0000259" key="5">
    <source>
        <dbReference type="PROSITE" id="PS51278"/>
    </source>
</evidence>
<organism evidence="6 7">
    <name type="scientific">Schizopora paradoxa</name>
    <dbReference type="NCBI Taxonomy" id="27342"/>
    <lineage>
        <taxon>Eukaryota</taxon>
        <taxon>Fungi</taxon>
        <taxon>Dikarya</taxon>
        <taxon>Basidiomycota</taxon>
        <taxon>Agaricomycotina</taxon>
        <taxon>Agaricomycetes</taxon>
        <taxon>Hymenochaetales</taxon>
        <taxon>Schizoporaceae</taxon>
        <taxon>Schizopora</taxon>
    </lineage>
</organism>
<dbReference type="Proteomes" id="UP000053477">
    <property type="component" value="Unassembled WGS sequence"/>
</dbReference>
<evidence type="ECO:0000313" key="6">
    <source>
        <dbReference type="EMBL" id="KLO13968.1"/>
    </source>
</evidence>
<keyword evidence="7" id="KW-1185">Reference proteome</keyword>
<gene>
    <name evidence="6" type="ORF">SCHPADRAFT_920879</name>
</gene>
<sequence length="570" mass="63854">MCGILVSAQHNSTPHDVLDEVWEELTVRNAQRGPDGNSCVTRSTENGCDIQLFASELQLRGEENVLQPHISPITGDVLCWNGEIFEGMDITGLSRENDGVKLMDRIQESEDPLASLPALFASLEGPYAFAYFENRTKTLYFGRDVLGRRSLLVHAPSQNEPFLILASVSCGLKKSMEFEELSTEGIFRIRFDAWTERESPPKIETIHFFDRSSLSINKSLPECPPILDEDSLPNEISEGVDAFIDCLHKSVDLRVSSIPSPRAQGARLAVLFSGGVDSSILALMADRFVPTGESIDLLNVAFENPRKIFLESSPQAERTAKRKDRTPNLNDPHSNTSSYDVPDRLTGREELEELRRLRPKRRWKFVEINVPYKESSSARPVIESLMYPQKTVMDMSLGLALYFASRGVGEVEDEGGTRRSYTSVARVLLSGLGADELGGGYTRHRTAFDSGGWVALRDELQLELNRISDRNLGRDDRIVSSHGKELRVPFLSLSVVKYCASLPVHFKVDPRLPHGVGDKLLIRETARRLGMTLASRRRKRAMQFGTRSAKMELDDPNERHGDLLVHRESS</sequence>
<keyword evidence="2" id="KW-0061">Asparagine biosynthesis</keyword>
<dbReference type="PANTHER" id="PTHR45937">
    <property type="entry name" value="ASPARAGINE SYNTHETASE DOMAIN-CONTAINING PROTEIN 1"/>
    <property type="match status" value="1"/>
</dbReference>
<dbReference type="InterPro" id="IPR051857">
    <property type="entry name" value="Asn_synthetase_domain"/>
</dbReference>
<dbReference type="EMBL" id="KQ085951">
    <property type="protein sequence ID" value="KLO13968.1"/>
    <property type="molecule type" value="Genomic_DNA"/>
</dbReference>
<accession>A0A0H2RX43</accession>
<evidence type="ECO:0000256" key="4">
    <source>
        <dbReference type="SAM" id="MobiDB-lite"/>
    </source>
</evidence>
<feature type="region of interest" description="Disordered" evidence="4">
    <location>
        <begin position="550"/>
        <end position="570"/>
    </location>
</feature>
<dbReference type="SUPFAM" id="SSF52402">
    <property type="entry name" value="Adenine nucleotide alpha hydrolases-like"/>
    <property type="match status" value="1"/>
</dbReference>
<dbReference type="PROSITE" id="PS51278">
    <property type="entry name" value="GATASE_TYPE_2"/>
    <property type="match status" value="1"/>
</dbReference>
<dbReference type="OrthoDB" id="10252281at2759"/>
<dbReference type="AlphaFoldDB" id="A0A0H2RX43"/>
<evidence type="ECO:0000313" key="7">
    <source>
        <dbReference type="Proteomes" id="UP000053477"/>
    </source>
</evidence>
<dbReference type="InterPro" id="IPR017932">
    <property type="entry name" value="GATase_2_dom"/>
</dbReference>
<dbReference type="InterPro" id="IPR029055">
    <property type="entry name" value="Ntn_hydrolases_N"/>
</dbReference>
<dbReference type="STRING" id="27342.A0A0H2RX43"/>
<dbReference type="GO" id="GO:0006529">
    <property type="term" value="P:asparagine biosynthetic process"/>
    <property type="evidence" value="ECO:0007669"/>
    <property type="project" value="UniProtKB-KW"/>
</dbReference>
<protein>
    <recommendedName>
        <fullName evidence="5">Glutamine amidotransferase type-2 domain-containing protein</fullName>
    </recommendedName>
</protein>
<dbReference type="CDD" id="cd01991">
    <property type="entry name" value="Asn_synthase_B_C"/>
    <property type="match status" value="1"/>
</dbReference>
<reference evidence="6 7" key="1">
    <citation type="submission" date="2015-04" db="EMBL/GenBank/DDBJ databases">
        <title>Complete genome sequence of Schizopora paradoxa KUC8140, a cosmopolitan wood degrader in East Asia.</title>
        <authorList>
            <consortium name="DOE Joint Genome Institute"/>
            <person name="Min B."/>
            <person name="Park H."/>
            <person name="Jang Y."/>
            <person name="Kim J.-J."/>
            <person name="Kim K.H."/>
            <person name="Pangilinan J."/>
            <person name="Lipzen A."/>
            <person name="Riley R."/>
            <person name="Grigoriev I.V."/>
            <person name="Spatafora J.W."/>
            <person name="Choi I.-G."/>
        </authorList>
    </citation>
    <scope>NUCLEOTIDE SEQUENCE [LARGE SCALE GENOMIC DNA]</scope>
    <source>
        <strain evidence="6 7">KUC8140</strain>
    </source>
</reference>
<evidence type="ECO:0000256" key="1">
    <source>
        <dbReference type="ARBA" id="ARBA00022605"/>
    </source>
</evidence>
<dbReference type="Pfam" id="PF00733">
    <property type="entry name" value="Asn_synthase"/>
    <property type="match status" value="1"/>
</dbReference>
<dbReference type="Gene3D" id="3.40.50.620">
    <property type="entry name" value="HUPs"/>
    <property type="match status" value="1"/>
</dbReference>
<feature type="compositionally biased region" description="Polar residues" evidence="4">
    <location>
        <begin position="327"/>
        <end position="339"/>
    </location>
</feature>
<dbReference type="InParanoid" id="A0A0H2RX43"/>
<dbReference type="InterPro" id="IPR014729">
    <property type="entry name" value="Rossmann-like_a/b/a_fold"/>
</dbReference>
<dbReference type="Gene3D" id="3.60.20.10">
    <property type="entry name" value="Glutamine Phosphoribosylpyrophosphate, subunit 1, domain 1"/>
    <property type="match status" value="1"/>
</dbReference>
<dbReference type="GO" id="GO:0004066">
    <property type="term" value="F:asparagine synthase (glutamine-hydrolyzing) activity"/>
    <property type="evidence" value="ECO:0007669"/>
    <property type="project" value="InterPro"/>
</dbReference>
<dbReference type="InterPro" id="IPR001962">
    <property type="entry name" value="Asn_synthase"/>
</dbReference>
<evidence type="ECO:0000256" key="2">
    <source>
        <dbReference type="ARBA" id="ARBA00022888"/>
    </source>
</evidence>
<dbReference type="FunCoup" id="A0A0H2RX43">
    <property type="interactions" value="334"/>
</dbReference>
<name>A0A0H2RX43_9AGAM</name>
<dbReference type="SUPFAM" id="SSF56235">
    <property type="entry name" value="N-terminal nucleophile aminohydrolases (Ntn hydrolases)"/>
    <property type="match status" value="1"/>
</dbReference>
<evidence type="ECO:0000256" key="3">
    <source>
        <dbReference type="ARBA" id="ARBA00022962"/>
    </source>
</evidence>
<feature type="region of interest" description="Disordered" evidence="4">
    <location>
        <begin position="313"/>
        <end position="344"/>
    </location>
</feature>
<keyword evidence="1" id="KW-0028">Amino-acid biosynthesis</keyword>
<keyword evidence="3" id="KW-0315">Glutamine amidotransferase</keyword>
<proteinExistence type="predicted"/>
<dbReference type="PANTHER" id="PTHR45937:SF1">
    <property type="entry name" value="ASPARAGINE SYNTHETASE DOMAIN-CONTAINING PROTEIN 1"/>
    <property type="match status" value="1"/>
</dbReference>
<feature type="domain" description="Glutamine amidotransferase type-2" evidence="5">
    <location>
        <begin position="2"/>
        <end position="192"/>
    </location>
</feature>